<protein>
    <submittedName>
        <fullName evidence="2">Uncharacterized protein</fullName>
    </submittedName>
</protein>
<evidence type="ECO:0000256" key="1">
    <source>
        <dbReference type="SAM" id="MobiDB-lite"/>
    </source>
</evidence>
<dbReference type="EMBL" id="QGNW01000121">
    <property type="protein sequence ID" value="RVW94439.1"/>
    <property type="molecule type" value="Genomic_DNA"/>
</dbReference>
<reference evidence="2 3" key="1">
    <citation type="journal article" date="2018" name="PLoS Genet.">
        <title>Population sequencing reveals clonal diversity and ancestral inbreeding in the grapevine cultivar Chardonnay.</title>
        <authorList>
            <person name="Roach M.J."/>
            <person name="Johnson D.L."/>
            <person name="Bohlmann J."/>
            <person name="van Vuuren H.J."/>
            <person name="Jones S.J."/>
            <person name="Pretorius I.S."/>
            <person name="Schmidt S.A."/>
            <person name="Borneman A.R."/>
        </authorList>
    </citation>
    <scope>NUCLEOTIDE SEQUENCE [LARGE SCALE GENOMIC DNA]</scope>
    <source>
        <strain evidence="3">cv. Chardonnay</strain>
        <tissue evidence="2">Leaf</tissue>
    </source>
</reference>
<sequence>MASHRRRPFQRPPQSLRSPSRAENLPSSGTRVPMDEVRSSNQVLIDEMDSSNPVNVFGSISSDVTELKLYNKHQLVGYDHYDSLGCDWGCVFKWEVGIVIGVVFSNGNWNTQAKQVHPDKNPSDPLAVERSQVSSLLCHSFIIFLMLYSPSFIPKPSGGPKRLTGSRLNLCIPDLYNSGSDIDDFSSHWCPEADHPPSQDLRSVLMMIFHCKEDGFD</sequence>
<organism evidence="2 3">
    <name type="scientific">Vitis vinifera</name>
    <name type="common">Grape</name>
    <dbReference type="NCBI Taxonomy" id="29760"/>
    <lineage>
        <taxon>Eukaryota</taxon>
        <taxon>Viridiplantae</taxon>
        <taxon>Streptophyta</taxon>
        <taxon>Embryophyta</taxon>
        <taxon>Tracheophyta</taxon>
        <taxon>Spermatophyta</taxon>
        <taxon>Magnoliopsida</taxon>
        <taxon>eudicotyledons</taxon>
        <taxon>Gunneridae</taxon>
        <taxon>Pentapetalae</taxon>
        <taxon>rosids</taxon>
        <taxon>Vitales</taxon>
        <taxon>Vitaceae</taxon>
        <taxon>Viteae</taxon>
        <taxon>Vitis</taxon>
    </lineage>
</organism>
<name>A0A438ICL3_VITVI</name>
<proteinExistence type="predicted"/>
<feature type="region of interest" description="Disordered" evidence="1">
    <location>
        <begin position="1"/>
        <end position="36"/>
    </location>
</feature>
<accession>A0A438ICL3</accession>
<evidence type="ECO:0000313" key="3">
    <source>
        <dbReference type="Proteomes" id="UP000288805"/>
    </source>
</evidence>
<gene>
    <name evidence="2" type="ORF">CK203_035706</name>
</gene>
<dbReference type="AlphaFoldDB" id="A0A438ICL3"/>
<comment type="caution">
    <text evidence="2">The sequence shown here is derived from an EMBL/GenBank/DDBJ whole genome shotgun (WGS) entry which is preliminary data.</text>
</comment>
<dbReference type="Proteomes" id="UP000288805">
    <property type="component" value="Unassembled WGS sequence"/>
</dbReference>
<evidence type="ECO:0000313" key="2">
    <source>
        <dbReference type="EMBL" id="RVW94439.1"/>
    </source>
</evidence>